<organism evidence="4 5">
    <name type="scientific">Gasterosteus aculeatus aculeatus</name>
    <name type="common">three-spined stickleback</name>
    <dbReference type="NCBI Taxonomy" id="481459"/>
    <lineage>
        <taxon>Eukaryota</taxon>
        <taxon>Metazoa</taxon>
        <taxon>Chordata</taxon>
        <taxon>Craniata</taxon>
        <taxon>Vertebrata</taxon>
        <taxon>Euteleostomi</taxon>
        <taxon>Actinopterygii</taxon>
        <taxon>Neopterygii</taxon>
        <taxon>Teleostei</taxon>
        <taxon>Neoteleostei</taxon>
        <taxon>Acanthomorphata</taxon>
        <taxon>Eupercaria</taxon>
        <taxon>Perciformes</taxon>
        <taxon>Cottioidei</taxon>
        <taxon>Gasterosteales</taxon>
        <taxon>Gasterosteidae</taxon>
        <taxon>Gasterosteus</taxon>
    </lineage>
</organism>
<dbReference type="PANTHER" id="PTHR44229">
    <property type="entry name" value="15-HYDROXYPROSTAGLANDIN DEHYDROGENASE [NAD(+)]"/>
    <property type="match status" value="1"/>
</dbReference>
<evidence type="ECO:0000256" key="1">
    <source>
        <dbReference type="ARBA" id="ARBA00006484"/>
    </source>
</evidence>
<feature type="region of interest" description="Disordered" evidence="3">
    <location>
        <begin position="281"/>
        <end position="305"/>
    </location>
</feature>
<dbReference type="GeneTree" id="ENSGT00940000154593"/>
<dbReference type="PRINTS" id="PR01167">
    <property type="entry name" value="INSADHFAMILY"/>
</dbReference>
<dbReference type="PANTHER" id="PTHR44229:SF5">
    <property type="entry name" value="15-HYDROXYPROSTAGLANDIN DEHYDROGENASE [NAD(+)]"/>
    <property type="match status" value="1"/>
</dbReference>
<keyword evidence="2" id="KW-0560">Oxidoreductase</keyword>
<dbReference type="GO" id="GO:0016616">
    <property type="term" value="F:oxidoreductase activity, acting on the CH-OH group of donors, NAD or NADP as acceptor"/>
    <property type="evidence" value="ECO:0007669"/>
    <property type="project" value="TreeGrafter"/>
</dbReference>
<dbReference type="InterPro" id="IPR002347">
    <property type="entry name" value="SDR_fam"/>
</dbReference>
<dbReference type="Gene3D" id="3.40.50.720">
    <property type="entry name" value="NAD(P)-binding Rossmann-like Domain"/>
    <property type="match status" value="1"/>
</dbReference>
<feature type="compositionally biased region" description="Basic and acidic residues" evidence="3">
    <location>
        <begin position="30"/>
        <end position="64"/>
    </location>
</feature>
<dbReference type="GO" id="GO:0005737">
    <property type="term" value="C:cytoplasm"/>
    <property type="evidence" value="ECO:0007669"/>
    <property type="project" value="TreeGrafter"/>
</dbReference>
<keyword evidence="5" id="KW-1185">Reference proteome</keyword>
<accession>A0AAQ4RC09</accession>
<proteinExistence type="inferred from homology"/>
<reference evidence="4" key="3">
    <citation type="submission" date="2025-09" db="UniProtKB">
        <authorList>
            <consortium name="Ensembl"/>
        </authorList>
    </citation>
    <scope>IDENTIFICATION</scope>
</reference>
<dbReference type="SUPFAM" id="SSF51735">
    <property type="entry name" value="NAD(P)-binding Rossmann-fold domains"/>
    <property type="match status" value="1"/>
</dbReference>
<protein>
    <recommendedName>
        <fullName evidence="6">15-hydroxyprostaglandin dehydrogenase</fullName>
    </recommendedName>
</protein>
<comment type="similarity">
    <text evidence="1">Belongs to the short-chain dehydrogenases/reductases (SDR) family.</text>
</comment>
<evidence type="ECO:0000313" key="4">
    <source>
        <dbReference type="Ensembl" id="ENSGACP00000059671.1"/>
    </source>
</evidence>
<evidence type="ECO:0008006" key="6">
    <source>
        <dbReference type="Google" id="ProtNLM"/>
    </source>
</evidence>
<feature type="region of interest" description="Disordered" evidence="3">
    <location>
        <begin position="30"/>
        <end position="67"/>
    </location>
</feature>
<evidence type="ECO:0000256" key="3">
    <source>
        <dbReference type="SAM" id="MobiDB-lite"/>
    </source>
</evidence>
<name>A0AAQ4RC09_GASAC</name>
<sequence length="346" mass="37614">MLGHGGPGRAGPLRTRPVLRARRGSSVLLRLREDVPERQIRGGDRGGDGHRESHHGGSPAERRQGKGVTQWPHLDSCFLIHFNASACFTHIRGKPNEHRHVQVALLDVDETAGRSLKEVLDREYPPERTLFLSCDVESEEQIKAALQETAETFGGIDIMCNNAGILNEAAWEKAVSINMMGVIRGTYLALEHMSKLSGGRGGVIVNMASMAGLGPLPSCPVYRPLSTGWSASRGHCGRFHSVRLRRARQRPLPRVRRNGSLLRGEDQPGALLPHGRRHRAAHAAPGGHKCVRRGAVRPGDGDGRDAERTGLLLVAERTGIRGLPFLRPVTSGVALLPRSDDLSCPS</sequence>
<dbReference type="InterPro" id="IPR036291">
    <property type="entry name" value="NAD(P)-bd_dom_sf"/>
</dbReference>
<reference evidence="4 5" key="1">
    <citation type="journal article" date="2021" name="G3 (Bethesda)">
        <title>Improved contiguity of the threespine stickleback genome using long-read sequencing.</title>
        <authorList>
            <person name="Nath S."/>
            <person name="Shaw D.E."/>
            <person name="White M.A."/>
        </authorList>
    </citation>
    <scope>NUCLEOTIDE SEQUENCE [LARGE SCALE GENOMIC DNA]</scope>
    <source>
        <strain evidence="4 5">Lake Benthic</strain>
    </source>
</reference>
<dbReference type="Proteomes" id="UP000007635">
    <property type="component" value="Unassembled WGS sequence"/>
</dbReference>
<reference evidence="4" key="2">
    <citation type="submission" date="2025-08" db="UniProtKB">
        <authorList>
            <consortium name="Ensembl"/>
        </authorList>
    </citation>
    <scope>IDENTIFICATION</scope>
</reference>
<dbReference type="AlphaFoldDB" id="A0AAQ4RC09"/>
<dbReference type="Ensembl" id="ENSGACT00000047331.1">
    <property type="protein sequence ID" value="ENSGACP00000059671.1"/>
    <property type="gene ID" value="ENSGACG00000001458.2"/>
</dbReference>
<evidence type="ECO:0000313" key="5">
    <source>
        <dbReference type="Proteomes" id="UP000007635"/>
    </source>
</evidence>
<evidence type="ECO:0000256" key="2">
    <source>
        <dbReference type="ARBA" id="ARBA00023002"/>
    </source>
</evidence>
<dbReference type="Pfam" id="PF00106">
    <property type="entry name" value="adh_short"/>
    <property type="match status" value="1"/>
</dbReference>